<reference evidence="2 3" key="1">
    <citation type="submission" date="2019-04" db="EMBL/GenBank/DDBJ databases">
        <title>Pedobacter sp. RP-3-15 sp. nov., isolated from Arctic soil.</title>
        <authorList>
            <person name="Dahal R.H."/>
            <person name="Kim D.-U."/>
        </authorList>
    </citation>
    <scope>NUCLEOTIDE SEQUENCE [LARGE SCALE GENOMIC DNA]</scope>
    <source>
        <strain evidence="2 3">RP-3-15</strain>
    </source>
</reference>
<dbReference type="OrthoDB" id="597977at2"/>
<dbReference type="Proteomes" id="UP000307244">
    <property type="component" value="Unassembled WGS sequence"/>
</dbReference>
<proteinExistence type="predicted"/>
<evidence type="ECO:0000259" key="1">
    <source>
        <dbReference type="Pfam" id="PF12728"/>
    </source>
</evidence>
<sequence length="114" mass="13194">MENLTFDQLPEAIVVLYDKLLSIEKMITDLKVSYNLPDQDLLNIQQASELVTLAVPTLYSKVSLKEIPFCKKGKRLYFSRSELLEWISSGKRQSNTDLINTTEDRFLSIHSRKQ</sequence>
<evidence type="ECO:0000313" key="2">
    <source>
        <dbReference type="EMBL" id="TKC04360.1"/>
    </source>
</evidence>
<name>A0A4V5NYW6_9SPHI</name>
<dbReference type="AlphaFoldDB" id="A0A4V5NYW6"/>
<accession>A0A4V5NYW6</accession>
<dbReference type="EMBL" id="SWBQ01000005">
    <property type="protein sequence ID" value="TKC04360.1"/>
    <property type="molecule type" value="Genomic_DNA"/>
</dbReference>
<organism evidence="2 3">
    <name type="scientific">Pedobacter frigoris</name>
    <dbReference type="NCBI Taxonomy" id="2571272"/>
    <lineage>
        <taxon>Bacteria</taxon>
        <taxon>Pseudomonadati</taxon>
        <taxon>Bacteroidota</taxon>
        <taxon>Sphingobacteriia</taxon>
        <taxon>Sphingobacteriales</taxon>
        <taxon>Sphingobacteriaceae</taxon>
        <taxon>Pedobacter</taxon>
    </lineage>
</organism>
<feature type="domain" description="Helix-turn-helix" evidence="1">
    <location>
        <begin position="41"/>
        <end position="89"/>
    </location>
</feature>
<dbReference type="RefSeq" id="WP_136837353.1">
    <property type="nucleotide sequence ID" value="NZ_SWBQ01000005.1"/>
</dbReference>
<gene>
    <name evidence="2" type="ORF">FA047_17400</name>
</gene>
<comment type="caution">
    <text evidence="2">The sequence shown here is derived from an EMBL/GenBank/DDBJ whole genome shotgun (WGS) entry which is preliminary data.</text>
</comment>
<keyword evidence="3" id="KW-1185">Reference proteome</keyword>
<dbReference type="InterPro" id="IPR041657">
    <property type="entry name" value="HTH_17"/>
</dbReference>
<protein>
    <submittedName>
        <fullName evidence="2">Helix-turn-helix domain-containing protein</fullName>
    </submittedName>
</protein>
<evidence type="ECO:0000313" key="3">
    <source>
        <dbReference type="Proteomes" id="UP000307244"/>
    </source>
</evidence>
<dbReference type="Pfam" id="PF12728">
    <property type="entry name" value="HTH_17"/>
    <property type="match status" value="1"/>
</dbReference>